<dbReference type="SUPFAM" id="SSF47769">
    <property type="entry name" value="SAM/Pointed domain"/>
    <property type="match status" value="1"/>
</dbReference>
<dbReference type="InterPro" id="IPR050897">
    <property type="entry name" value="SMAUG/VTS1_RNA-bind"/>
</dbReference>
<dbReference type="GO" id="GO:0000932">
    <property type="term" value="C:P-body"/>
    <property type="evidence" value="ECO:0007669"/>
    <property type="project" value="TreeGrafter"/>
</dbReference>
<dbReference type="GeneTree" id="ENSGT00940000159702"/>
<dbReference type="InterPro" id="IPR058599">
    <property type="entry name" value="PHAT_Smg/ZCCHC2-like"/>
</dbReference>
<keyword evidence="2" id="KW-0963">Cytoplasm</keyword>
<dbReference type="Pfam" id="PF26034">
    <property type="entry name" value="PHAT_SMAUG"/>
    <property type="match status" value="1"/>
</dbReference>
<evidence type="ECO:0000313" key="6">
    <source>
        <dbReference type="Proteomes" id="UP000694388"/>
    </source>
</evidence>
<dbReference type="InterPro" id="IPR013761">
    <property type="entry name" value="SAM/pointed_sf"/>
</dbReference>
<name>A0A8C4N2G6_EPTBU</name>
<evidence type="ECO:0000259" key="4">
    <source>
        <dbReference type="Pfam" id="PF26034"/>
    </source>
</evidence>
<dbReference type="Proteomes" id="UP000694388">
    <property type="component" value="Unplaced"/>
</dbReference>
<dbReference type="PANTHER" id="PTHR12515">
    <property type="entry name" value="STERILE ALPHA MOTIF DOMAIN CONTAINING PROTEIN 4-RELATED"/>
    <property type="match status" value="1"/>
</dbReference>
<dbReference type="GO" id="GO:0003729">
    <property type="term" value="F:mRNA binding"/>
    <property type="evidence" value="ECO:0007669"/>
    <property type="project" value="TreeGrafter"/>
</dbReference>
<reference evidence="5" key="1">
    <citation type="submission" date="2025-08" db="UniProtKB">
        <authorList>
            <consortium name="Ensembl"/>
        </authorList>
    </citation>
    <scope>IDENTIFICATION</scope>
</reference>
<protein>
    <submittedName>
        <fullName evidence="5">Sterile alpha motif domain containing 4B</fullName>
    </submittedName>
</protein>
<evidence type="ECO:0000256" key="3">
    <source>
        <dbReference type="SAM" id="MobiDB-lite"/>
    </source>
</evidence>
<feature type="domain" description="SMAUG/ZCCHC2-like PHAT" evidence="4">
    <location>
        <begin position="55"/>
        <end position="153"/>
    </location>
</feature>
<proteinExistence type="predicted"/>
<dbReference type="Ensembl" id="ENSEBUT00000000555.1">
    <property type="protein sequence ID" value="ENSEBUP00000000263.1"/>
    <property type="gene ID" value="ENSEBUG00000000434.1"/>
</dbReference>
<dbReference type="GO" id="GO:0000289">
    <property type="term" value="P:nuclear-transcribed mRNA poly(A) tail shortening"/>
    <property type="evidence" value="ECO:0007669"/>
    <property type="project" value="TreeGrafter"/>
</dbReference>
<evidence type="ECO:0000313" key="5">
    <source>
        <dbReference type="Ensembl" id="ENSEBUP00000000263.1"/>
    </source>
</evidence>
<feature type="region of interest" description="Disordered" evidence="3">
    <location>
        <begin position="157"/>
        <end position="242"/>
    </location>
</feature>
<comment type="subcellular location">
    <subcellularLocation>
        <location evidence="1">Cytoplasm</location>
    </subcellularLocation>
</comment>
<evidence type="ECO:0000256" key="1">
    <source>
        <dbReference type="ARBA" id="ARBA00004496"/>
    </source>
</evidence>
<organism evidence="5 6">
    <name type="scientific">Eptatretus burgeri</name>
    <name type="common">Inshore hagfish</name>
    <dbReference type="NCBI Taxonomy" id="7764"/>
    <lineage>
        <taxon>Eukaryota</taxon>
        <taxon>Metazoa</taxon>
        <taxon>Chordata</taxon>
        <taxon>Craniata</taxon>
        <taxon>Vertebrata</taxon>
        <taxon>Cyclostomata</taxon>
        <taxon>Myxini</taxon>
        <taxon>Myxiniformes</taxon>
        <taxon>Myxinidae</taxon>
        <taxon>Eptatretinae</taxon>
        <taxon>Eptatretus</taxon>
    </lineage>
</organism>
<reference evidence="5" key="2">
    <citation type="submission" date="2025-09" db="UniProtKB">
        <authorList>
            <consortium name="Ensembl"/>
        </authorList>
    </citation>
    <scope>IDENTIFICATION</scope>
</reference>
<dbReference type="Gene3D" id="1.10.150.50">
    <property type="entry name" value="Transcription Factor, Ets-1"/>
    <property type="match status" value="1"/>
</dbReference>
<dbReference type="OMA" id="NTICKIG"/>
<dbReference type="AlphaFoldDB" id="A0A8C4N2G6"/>
<sequence>MMFRDQVGVLSSWFKAWNECEQTVALLSLLKRVSRTQARFLQLCLDHSLAACTELQSLEREANDPAYVGQWWQESHNKAMALLLSHFPLLKPSNVEAKAQYMRLLPKVLAHCIESGQQVEESRQLLSYALIHPAISMEDRGALAGWFSHLEDRVGTMGASTSFSPEQEAPPPPPHLDWLSQGPPFPSSTGTSVGGDTVSLPPHAPLSPQSSVASSGSGGSELADDFISIPGSGRNTFREEGSGMKDVPAWLKSLRLHKYARLFSQLTYPEMMSLTEQKLETQV</sequence>
<dbReference type="PANTHER" id="PTHR12515:SF5">
    <property type="entry name" value="PROTEIN SMAUG"/>
    <property type="match status" value="1"/>
</dbReference>
<keyword evidence="6" id="KW-1185">Reference proteome</keyword>
<evidence type="ECO:0000256" key="2">
    <source>
        <dbReference type="ARBA" id="ARBA00022490"/>
    </source>
</evidence>
<accession>A0A8C4N2G6</accession>